<feature type="transmembrane region" description="Helical" evidence="13">
    <location>
        <begin position="1372"/>
        <end position="1398"/>
    </location>
</feature>
<accession>A0A1Q9E1J9</accession>
<dbReference type="OMA" id="AKVIMSF"/>
<evidence type="ECO:0000256" key="4">
    <source>
        <dbReference type="ARBA" id="ARBA00022692"/>
    </source>
</evidence>
<dbReference type="InterPro" id="IPR002656">
    <property type="entry name" value="Acyl_transf_3_dom"/>
</dbReference>
<dbReference type="Pfam" id="PF00664">
    <property type="entry name" value="ABC_membrane"/>
    <property type="match status" value="2"/>
</dbReference>
<dbReference type="GO" id="GO:0016747">
    <property type="term" value="F:acyltransferase activity, transferring groups other than amino-acyl groups"/>
    <property type="evidence" value="ECO:0007669"/>
    <property type="project" value="InterPro"/>
</dbReference>
<comment type="subcellular location">
    <subcellularLocation>
        <location evidence="1">Membrane</location>
        <topology evidence="1">Multi-pass membrane protein</topology>
    </subcellularLocation>
</comment>
<keyword evidence="5" id="KW-0677">Repeat</keyword>
<evidence type="ECO:0000256" key="13">
    <source>
        <dbReference type="SAM" id="Phobius"/>
    </source>
</evidence>
<proteinExistence type="inferred from homology"/>
<organism evidence="16 17">
    <name type="scientific">Symbiodinium microadriaticum</name>
    <name type="common">Dinoflagellate</name>
    <name type="synonym">Zooxanthella microadriatica</name>
    <dbReference type="NCBI Taxonomy" id="2951"/>
    <lineage>
        <taxon>Eukaryota</taxon>
        <taxon>Sar</taxon>
        <taxon>Alveolata</taxon>
        <taxon>Dinophyceae</taxon>
        <taxon>Suessiales</taxon>
        <taxon>Symbiodiniaceae</taxon>
        <taxon>Symbiodinium</taxon>
    </lineage>
</organism>
<evidence type="ECO:0000256" key="3">
    <source>
        <dbReference type="ARBA" id="ARBA00022448"/>
    </source>
</evidence>
<feature type="transmembrane region" description="Helical" evidence="13">
    <location>
        <begin position="945"/>
        <end position="970"/>
    </location>
</feature>
<dbReference type="InterPro" id="IPR027417">
    <property type="entry name" value="P-loop_NTPase"/>
</dbReference>
<dbReference type="SUPFAM" id="SSF90123">
    <property type="entry name" value="ABC transporter transmembrane region"/>
    <property type="match status" value="2"/>
</dbReference>
<evidence type="ECO:0000313" key="16">
    <source>
        <dbReference type="EMBL" id="OLQ01300.1"/>
    </source>
</evidence>
<dbReference type="Gene3D" id="3.40.50.300">
    <property type="entry name" value="P-loop containing nucleotide triphosphate hydrolases"/>
    <property type="match status" value="2"/>
</dbReference>
<dbReference type="PANTHER" id="PTHR43394:SF27">
    <property type="entry name" value="ATP-DEPENDENT TRANSLOCASE ABCB1-LIKE"/>
    <property type="match status" value="1"/>
</dbReference>
<dbReference type="OrthoDB" id="6500128at2759"/>
<dbReference type="CDD" id="cd03249">
    <property type="entry name" value="ABC_MTABC3_MDL1_MDL2"/>
    <property type="match status" value="1"/>
</dbReference>
<comment type="caution">
    <text evidence="16">The sequence shown here is derived from an EMBL/GenBank/DDBJ whole genome shotgun (WGS) entry which is preliminary data.</text>
</comment>
<evidence type="ECO:0000256" key="6">
    <source>
        <dbReference type="ARBA" id="ARBA00022741"/>
    </source>
</evidence>
<keyword evidence="4 13" id="KW-0812">Transmembrane</keyword>
<name>A0A1Q9E1J9_SYMMI</name>
<keyword evidence="9 13" id="KW-1133">Transmembrane helix</keyword>
<evidence type="ECO:0000256" key="7">
    <source>
        <dbReference type="ARBA" id="ARBA00022840"/>
    </source>
</evidence>
<dbReference type="Pfam" id="PF01757">
    <property type="entry name" value="Acyl_transf_3"/>
    <property type="match status" value="1"/>
</dbReference>
<feature type="transmembrane region" description="Helical" evidence="13">
    <location>
        <begin position="1473"/>
        <end position="1494"/>
    </location>
</feature>
<dbReference type="InterPro" id="IPR036640">
    <property type="entry name" value="ABC1_TM_sf"/>
</dbReference>
<evidence type="ECO:0000256" key="8">
    <source>
        <dbReference type="ARBA" id="ARBA00022967"/>
    </source>
</evidence>
<feature type="region of interest" description="Disordered" evidence="12">
    <location>
        <begin position="469"/>
        <end position="488"/>
    </location>
</feature>
<feature type="transmembrane region" description="Helical" evidence="13">
    <location>
        <begin position="915"/>
        <end position="933"/>
    </location>
</feature>
<evidence type="ECO:0000256" key="1">
    <source>
        <dbReference type="ARBA" id="ARBA00004141"/>
    </source>
</evidence>
<dbReference type="InterPro" id="IPR011527">
    <property type="entry name" value="ABC1_TM_dom"/>
</dbReference>
<dbReference type="GO" id="GO:0005524">
    <property type="term" value="F:ATP binding"/>
    <property type="evidence" value="ECO:0007669"/>
    <property type="project" value="UniProtKB-KW"/>
</dbReference>
<feature type="domain" description="ABC transmembrane type-1" evidence="15">
    <location>
        <begin position="682"/>
        <end position="971"/>
    </location>
</feature>
<evidence type="ECO:0000256" key="9">
    <source>
        <dbReference type="ARBA" id="ARBA00022989"/>
    </source>
</evidence>
<keyword evidence="10 13" id="KW-0472">Membrane</keyword>
<feature type="transmembrane region" description="Helical" evidence="13">
    <location>
        <begin position="678"/>
        <end position="700"/>
    </location>
</feature>
<dbReference type="FunFam" id="3.40.50.300:FF:000479">
    <property type="entry name" value="Multidrug resistance protein 1A"/>
    <property type="match status" value="2"/>
</dbReference>
<dbReference type="CDD" id="cd18578">
    <property type="entry name" value="ABC_6TM_Pgp_ABCB1_D2_like"/>
    <property type="match status" value="1"/>
</dbReference>
<dbReference type="Proteomes" id="UP000186817">
    <property type="component" value="Unassembled WGS sequence"/>
</dbReference>
<keyword evidence="6" id="KW-0547">Nucleotide-binding</keyword>
<dbReference type="SUPFAM" id="SSF52540">
    <property type="entry name" value="P-loop containing nucleoside triphosphate hydrolases"/>
    <property type="match status" value="2"/>
</dbReference>
<dbReference type="GO" id="GO:0090374">
    <property type="term" value="P:oligopeptide export from mitochondrion"/>
    <property type="evidence" value="ECO:0007669"/>
    <property type="project" value="TreeGrafter"/>
</dbReference>
<evidence type="ECO:0000256" key="10">
    <source>
        <dbReference type="ARBA" id="ARBA00023136"/>
    </source>
</evidence>
<keyword evidence="3" id="KW-0813">Transport</keyword>
<evidence type="ECO:0000256" key="2">
    <source>
        <dbReference type="ARBA" id="ARBA00007577"/>
    </source>
</evidence>
<evidence type="ECO:0000256" key="11">
    <source>
        <dbReference type="ARBA" id="ARBA00023180"/>
    </source>
</evidence>
<feature type="transmembrane region" description="Helical" evidence="13">
    <location>
        <begin position="427"/>
        <end position="444"/>
    </location>
</feature>
<dbReference type="InterPro" id="IPR003439">
    <property type="entry name" value="ABC_transporter-like_ATP-bd"/>
</dbReference>
<dbReference type="InterPro" id="IPR039421">
    <property type="entry name" value="Type_1_exporter"/>
</dbReference>
<keyword evidence="17" id="KW-1185">Reference proteome</keyword>
<keyword evidence="7" id="KW-0067">ATP-binding</keyword>
<dbReference type="PANTHER" id="PTHR43394">
    <property type="entry name" value="ATP-DEPENDENT PERMEASE MDL1, MITOCHONDRIAL"/>
    <property type="match status" value="1"/>
</dbReference>
<dbReference type="Gene3D" id="1.20.1560.10">
    <property type="entry name" value="ABC transporter type 1, transmembrane domain"/>
    <property type="match status" value="1"/>
</dbReference>
<feature type="transmembrane region" description="Helical" evidence="13">
    <location>
        <begin position="1560"/>
        <end position="1585"/>
    </location>
</feature>
<feature type="transmembrane region" description="Helical" evidence="13">
    <location>
        <begin position="819"/>
        <end position="839"/>
    </location>
</feature>
<evidence type="ECO:0000313" key="17">
    <source>
        <dbReference type="Proteomes" id="UP000186817"/>
    </source>
</evidence>
<evidence type="ECO:0000256" key="5">
    <source>
        <dbReference type="ARBA" id="ARBA00022737"/>
    </source>
</evidence>
<dbReference type="GO" id="GO:0016887">
    <property type="term" value="F:ATP hydrolysis activity"/>
    <property type="evidence" value="ECO:0007669"/>
    <property type="project" value="InterPro"/>
</dbReference>
<dbReference type="SMART" id="SM00382">
    <property type="entry name" value="AAA"/>
    <property type="match status" value="2"/>
</dbReference>
<feature type="domain" description="ABC transmembrane type-1" evidence="15">
    <location>
        <begin position="1329"/>
        <end position="1618"/>
    </location>
</feature>
<feature type="transmembrane region" description="Helical" evidence="13">
    <location>
        <begin position="291"/>
        <end position="313"/>
    </location>
</feature>
<dbReference type="InterPro" id="IPR017871">
    <property type="entry name" value="ABC_transporter-like_CS"/>
</dbReference>
<feature type="transmembrane region" description="Helical" evidence="13">
    <location>
        <begin position="1591"/>
        <end position="1613"/>
    </location>
</feature>
<feature type="compositionally biased region" description="Polar residues" evidence="12">
    <location>
        <begin position="590"/>
        <end position="611"/>
    </location>
</feature>
<evidence type="ECO:0000259" key="14">
    <source>
        <dbReference type="PROSITE" id="PS50893"/>
    </source>
</evidence>
<feature type="domain" description="ABC transporter" evidence="14">
    <location>
        <begin position="1653"/>
        <end position="1888"/>
    </location>
</feature>
<reference evidence="16 17" key="1">
    <citation type="submission" date="2016-02" db="EMBL/GenBank/DDBJ databases">
        <title>Genome analysis of coral dinoflagellate symbionts highlights evolutionary adaptations to a symbiotic lifestyle.</title>
        <authorList>
            <person name="Aranda M."/>
            <person name="Li Y."/>
            <person name="Liew Y.J."/>
            <person name="Baumgarten S."/>
            <person name="Simakov O."/>
            <person name="Wilson M."/>
            <person name="Piel J."/>
            <person name="Ashoor H."/>
            <person name="Bougouffa S."/>
            <person name="Bajic V.B."/>
            <person name="Ryu T."/>
            <person name="Ravasi T."/>
            <person name="Bayer T."/>
            <person name="Micklem G."/>
            <person name="Kim H."/>
            <person name="Bhak J."/>
            <person name="Lajeunesse T.C."/>
            <person name="Voolstra C.R."/>
        </authorList>
    </citation>
    <scope>NUCLEOTIDE SEQUENCE [LARGE SCALE GENOMIC DNA]</scope>
    <source>
        <strain evidence="16 17">CCMP2467</strain>
    </source>
</reference>
<dbReference type="PROSITE" id="PS50929">
    <property type="entry name" value="ABC_TM1F"/>
    <property type="match status" value="2"/>
</dbReference>
<dbReference type="GO" id="GO:0015421">
    <property type="term" value="F:ABC-type oligopeptide transporter activity"/>
    <property type="evidence" value="ECO:0007669"/>
    <property type="project" value="TreeGrafter"/>
</dbReference>
<feature type="compositionally biased region" description="Low complexity" evidence="12">
    <location>
        <begin position="1263"/>
        <end position="1273"/>
    </location>
</feature>
<evidence type="ECO:0000256" key="12">
    <source>
        <dbReference type="SAM" id="MobiDB-lite"/>
    </source>
</evidence>
<keyword evidence="8" id="KW-1278">Translocase</keyword>
<evidence type="ECO:0000259" key="15">
    <source>
        <dbReference type="PROSITE" id="PS50929"/>
    </source>
</evidence>
<sequence>MFTGAENGCPAALAELHPDQLAALSMSTGKTLPSDAGKFVMCSGLPYAHYVLVEMLGTLPTRVAHSAKMAIGFCLPKACVPVDVPMIINSTAVQRLVPDLSVLQVTDVHASDPVGDLASPGAGFAASVSVVAVLAVFILLSTWWMAWSATQAREEAPAAAGRRNARSFRCFEAFSLVGRTGTISKLVELPPYKPTDCLNGLRVIAMVHVIIGHTFLMPEGVSGYSNPQDISLGGLNRAVAENNPLLMLIVQAEMSVDTFFFLSGFLLSHLTLKEMQRGGGANQLLAILLRYLRLTPSLALTMLVYFGILPYLASGPFALSLQDSIFRRCTGSWWSELTYTMNFIPFDSDKVCMGWTWYLGDDMIFFIVGIAIIPIFHRAKLLGWFLLLSLTGISLGVTAFLITKYHLSAYIFDQHYAEYSYYAYSKPYTRAPAYFVGVAAAWVLQTMEERGITRESQIFGRKQGRSLTACPSRHGSVHSYSNSEGSAGHGQSAGHLPLVNSFLSHRFWTPFVRLTYGAYLMHPLVIKLAAGTAVQYYTFSGMDMCYRSMGNCSIAYSCAVGLWCFIERPLMTLTTAGLRKPRATGDRKGSASSPLVENGATPSSPESQLPSSIMAADSAPVMEDAASTEQVLPVLLGRKPEADVEMGKVGAEDAKALTVKARQESASLTTNLKYCEKIVLGVGVLFALAAGVSTPAIAMFTADSIQTLTIAGTDKEHMLDSMAPTLVKIGVLAVLQFVFAFGWQTCLAWAAAKQAIRWHKGFLEVLFCLDVSWFDEHEPAGVAARLETDIANVYMFMSTALGYLISSIGQFVAGLSLAFATGWQLSLVVCATIPILVFVGHRMGKAIEQQFYLQQADFARASAVAEESLMAIRTVAAFGAEKTESARFEKELLSAKLGGIRSGVKIGGAWGALNFFYSCLYGLSLWFGGHVLLSDKDAGFDPSDIVTVMIAMMVGVSGLSSFSGFAPMMAKAYVSAKAMKEVMTADARSIEQPLYTQQPLPEDLSSVVTLEFRNVSFKYPTRPDKLVLSNFNFRVLNGQKIAFAGESGCGKSTTIQLLERFYDPCAGEVLVNGRNLSQVPVKAWRKLIGYVGQEPVLFATSVMSNLKAGDQSISDEQVYEAAKAAQIYDTLIKLPEGFDSFVGSGGGMLSGGQRQRVAIARALAKNPQILLLDEATSALDNESECKVQATLDGLSSVMGRSITTISIAHRLTTIKGSDVIYVLKDGRCCEQGSHEELMERQGEYYSMAKLQQAHAEEPEEETTMTPAPAPRAGTRFGMQKSMSMLRRSGSVLSFLEGAFDMMDGDLRETPRVWRRLFGLMRLYWWVWPIAFVIIVAEAAGAPLEAIFFNAAIMSLFESVTEGLDAMYPKLDQAVLCLLLVGLGSGVATLCQNALFTYLQECLCMILRKMAFASTIKMDMEFFDAPENQTGSILVSLERHMNRVGQMLGIQLGNSTGAIFTCLISIGLSFSGSWVLALILLALMPICGALGLAVASCAARVEQKGEDAYGKSGKGTAEAATAIRTVRALGAEEHSLEIIKESLDVLTEVNTTKSWKLGVSLGLNMCMIQVIYLAGFGMSAACIQYWNFDAHQVLRTLFCVVFGVMSVSSIVQYIPDSASGHHAAMEVFRLIDQVSKIDATEPTGHIESIGDGSIEFKDVYFRYPHRPDAKVLQKLNFTIEKGQAVALVGFSGSGKSTVIQLLQRFYDPQVGSIQVGGQNLRDFNVAFWRKQIGMVGQEPVLFDVTLEENVRYGFPEATDEQVKDAARAANMDYVFTGSVKWSDRVGLRGEKLSGGQKQRCAIARALLRQPQFMLLDEATSALDSTSERLVQQAMQEARVGKTTITVAHRLSTIQNSDKIFVMASGRVVESGTYQELIQLDGSFAKLAARSL</sequence>
<feature type="transmembrane region" description="Helical" evidence="13">
    <location>
        <begin position="203"/>
        <end position="225"/>
    </location>
</feature>
<dbReference type="PROSITE" id="PS00211">
    <property type="entry name" value="ABC_TRANSPORTER_1"/>
    <property type="match status" value="1"/>
</dbReference>
<feature type="transmembrane region" description="Helical" evidence="13">
    <location>
        <begin position="729"/>
        <end position="752"/>
    </location>
</feature>
<comment type="similarity">
    <text evidence="2">Belongs to the ABC transporter superfamily. ABCB family. Multidrug resistance exporter (TC 3.A.1.201) subfamily.</text>
</comment>
<feature type="transmembrane region" description="Helical" evidence="13">
    <location>
        <begin position="793"/>
        <end position="813"/>
    </location>
</feature>
<feature type="transmembrane region" description="Helical" evidence="13">
    <location>
        <begin position="245"/>
        <end position="270"/>
    </location>
</feature>
<keyword evidence="11" id="KW-0325">Glycoprotein</keyword>
<dbReference type="GO" id="GO:0005743">
    <property type="term" value="C:mitochondrial inner membrane"/>
    <property type="evidence" value="ECO:0007669"/>
    <property type="project" value="TreeGrafter"/>
</dbReference>
<feature type="transmembrane region" description="Helical" evidence="13">
    <location>
        <begin position="355"/>
        <end position="376"/>
    </location>
</feature>
<dbReference type="PROSITE" id="PS50893">
    <property type="entry name" value="ABC_TRANSPORTER_2"/>
    <property type="match status" value="2"/>
</dbReference>
<dbReference type="CDD" id="cd18577">
    <property type="entry name" value="ABC_6TM_Pgp_ABCB1_D1_like"/>
    <property type="match status" value="1"/>
</dbReference>
<feature type="region of interest" description="Disordered" evidence="12">
    <location>
        <begin position="580"/>
        <end position="611"/>
    </location>
</feature>
<dbReference type="Pfam" id="PF00005">
    <property type="entry name" value="ABC_tran"/>
    <property type="match status" value="2"/>
</dbReference>
<feature type="domain" description="ABC transporter" evidence="14">
    <location>
        <begin position="1010"/>
        <end position="1250"/>
    </location>
</feature>
<gene>
    <name evidence="16" type="primary">ABCB1</name>
    <name evidence="16" type="ORF">AK812_SmicGene15993</name>
</gene>
<protein>
    <submittedName>
        <fullName evidence="16">Multidrug resistance protein 1</fullName>
    </submittedName>
</protein>
<dbReference type="InterPro" id="IPR003593">
    <property type="entry name" value="AAA+_ATPase"/>
</dbReference>
<dbReference type="EMBL" id="LSRX01000298">
    <property type="protein sequence ID" value="OLQ01300.1"/>
    <property type="molecule type" value="Genomic_DNA"/>
</dbReference>
<feature type="transmembrane region" description="Helical" evidence="13">
    <location>
        <begin position="1322"/>
        <end position="1352"/>
    </location>
</feature>
<feature type="transmembrane region" description="Helical" evidence="13">
    <location>
        <begin position="383"/>
        <end position="407"/>
    </location>
</feature>
<feature type="transmembrane region" description="Helical" evidence="13">
    <location>
        <begin position="122"/>
        <end position="146"/>
    </location>
</feature>
<feature type="transmembrane region" description="Helical" evidence="13">
    <location>
        <begin position="1447"/>
        <end position="1467"/>
    </location>
</feature>
<feature type="region of interest" description="Disordered" evidence="12">
    <location>
        <begin position="1253"/>
        <end position="1273"/>
    </location>
</feature>